<protein>
    <recommendedName>
        <fullName evidence="4">Secreted protein</fullName>
    </recommendedName>
</protein>
<keyword evidence="1" id="KW-0732">Signal</keyword>
<accession>A0ABN2RI73</accession>
<comment type="caution">
    <text evidence="2">The sequence shown here is derived from an EMBL/GenBank/DDBJ whole genome shotgun (WGS) entry which is preliminary data.</text>
</comment>
<gene>
    <name evidence="2" type="ORF">GCM10009838_30370</name>
</gene>
<proteinExistence type="predicted"/>
<evidence type="ECO:0000313" key="2">
    <source>
        <dbReference type="EMBL" id="GAA1969618.1"/>
    </source>
</evidence>
<reference evidence="2 3" key="1">
    <citation type="journal article" date="2019" name="Int. J. Syst. Evol. Microbiol.">
        <title>The Global Catalogue of Microorganisms (GCM) 10K type strain sequencing project: providing services to taxonomists for standard genome sequencing and annotation.</title>
        <authorList>
            <consortium name="The Broad Institute Genomics Platform"/>
            <consortium name="The Broad Institute Genome Sequencing Center for Infectious Disease"/>
            <person name="Wu L."/>
            <person name="Ma J."/>
        </authorList>
    </citation>
    <scope>NUCLEOTIDE SEQUENCE [LARGE SCALE GENOMIC DNA]</scope>
    <source>
        <strain evidence="2 3">JCM 16013</strain>
    </source>
</reference>
<evidence type="ECO:0000256" key="1">
    <source>
        <dbReference type="SAM" id="SignalP"/>
    </source>
</evidence>
<organism evidence="2 3">
    <name type="scientific">Catenulispora subtropica</name>
    <dbReference type="NCBI Taxonomy" id="450798"/>
    <lineage>
        <taxon>Bacteria</taxon>
        <taxon>Bacillati</taxon>
        <taxon>Actinomycetota</taxon>
        <taxon>Actinomycetes</taxon>
        <taxon>Catenulisporales</taxon>
        <taxon>Catenulisporaceae</taxon>
        <taxon>Catenulispora</taxon>
    </lineage>
</organism>
<evidence type="ECO:0000313" key="3">
    <source>
        <dbReference type="Proteomes" id="UP001499854"/>
    </source>
</evidence>
<evidence type="ECO:0008006" key="4">
    <source>
        <dbReference type="Google" id="ProtNLM"/>
    </source>
</evidence>
<name>A0ABN2RI73_9ACTN</name>
<feature type="signal peptide" evidence="1">
    <location>
        <begin position="1"/>
        <end position="26"/>
    </location>
</feature>
<dbReference type="Proteomes" id="UP001499854">
    <property type="component" value="Unassembled WGS sequence"/>
</dbReference>
<dbReference type="EMBL" id="BAAAQM010000015">
    <property type="protein sequence ID" value="GAA1969618.1"/>
    <property type="molecule type" value="Genomic_DNA"/>
</dbReference>
<keyword evidence="3" id="KW-1185">Reference proteome</keyword>
<dbReference type="RefSeq" id="WP_344657652.1">
    <property type="nucleotide sequence ID" value="NZ_BAAAQM010000015.1"/>
</dbReference>
<feature type="chain" id="PRO_5047473945" description="Secreted protein" evidence="1">
    <location>
        <begin position="27"/>
        <end position="172"/>
    </location>
</feature>
<sequence length="172" mass="18158">MNARRIRAAALALLGASLLGAGPAAADTVQTTPMQPSFTTRIDTCRDYGSYLGTGLHRLGGGQNGWGQNLIVIEVCGDAAKHSVRKVTATYLKVDGARADGLRLHWRWADAGGTVRGGGDDDHGAFGLDPQSQAVYTWTYSKPITAQDPGARCLVGVLSQAMTQYITEPVCP</sequence>